<comment type="caution">
    <text evidence="2">The sequence shown here is derived from an EMBL/GenBank/DDBJ whole genome shotgun (WGS) entry which is preliminary data.</text>
</comment>
<dbReference type="InterPro" id="IPR011990">
    <property type="entry name" value="TPR-like_helical_dom_sf"/>
</dbReference>
<accession>A0ABT0G0Q7</accession>
<dbReference type="Gene3D" id="1.25.40.10">
    <property type="entry name" value="Tetratricopeptide repeat domain"/>
    <property type="match status" value="1"/>
</dbReference>
<dbReference type="EMBL" id="JAKRKC020000002">
    <property type="protein sequence ID" value="MCK2218140.1"/>
    <property type="molecule type" value="Genomic_DNA"/>
</dbReference>
<evidence type="ECO:0000313" key="3">
    <source>
        <dbReference type="Proteomes" id="UP001317259"/>
    </source>
</evidence>
<evidence type="ECO:0008006" key="4">
    <source>
        <dbReference type="Google" id="ProtNLM"/>
    </source>
</evidence>
<name>A0ABT0G0Q7_9ACTN</name>
<dbReference type="RefSeq" id="WP_242370970.1">
    <property type="nucleotide sequence ID" value="NZ_JAKRKC020000002.1"/>
</dbReference>
<reference evidence="2 3" key="1">
    <citation type="submission" date="2022-04" db="EMBL/GenBank/DDBJ databases">
        <title>Genome draft of Actinomadura sp. ATCC 31491.</title>
        <authorList>
            <person name="Shi X."/>
            <person name="Du Y."/>
        </authorList>
    </citation>
    <scope>NUCLEOTIDE SEQUENCE [LARGE SCALE GENOMIC DNA]</scope>
    <source>
        <strain evidence="2 3">ATCC 31491</strain>
    </source>
</reference>
<feature type="region of interest" description="Disordered" evidence="1">
    <location>
        <begin position="302"/>
        <end position="388"/>
    </location>
</feature>
<protein>
    <recommendedName>
        <fullName evidence="4">Tetratricopeptide repeat protein</fullName>
    </recommendedName>
</protein>
<keyword evidence="3" id="KW-1185">Reference proteome</keyword>
<organism evidence="2 3">
    <name type="scientific">Actinomadura luzonensis</name>
    <dbReference type="NCBI Taxonomy" id="2805427"/>
    <lineage>
        <taxon>Bacteria</taxon>
        <taxon>Bacillati</taxon>
        <taxon>Actinomycetota</taxon>
        <taxon>Actinomycetes</taxon>
        <taxon>Streptosporangiales</taxon>
        <taxon>Thermomonosporaceae</taxon>
        <taxon>Actinomadura</taxon>
    </lineage>
</organism>
<evidence type="ECO:0000256" key="1">
    <source>
        <dbReference type="SAM" id="MobiDB-lite"/>
    </source>
</evidence>
<sequence>MTIFGKKSLNILAGAVERVLAERDYSLVRDPELAERARRLAGTLTDGWPDVESCFIVAQFMWHRFAALGPKGRGERDIAIQLFARCLIQGDKPLPKGILPDIVPISFDLAVDLLQRSANARKAPPVDQVVDAWRRLESVTSDEYPERAMVLANLRVALLMRFGTTGDMADLDEAIIAGRQAVDAAAADDPDRVRYLIYLGDTLQMRIKRAEGASDVDEIVEVWREVLRALPGDSAERLRILSRFGAALLMRFARDETETEADLDEAIAVYRQAVQAVPAGHPDRDKHLSNLSTALEIRAEVSGEAADRQEARTVREEAAKATTVSPGKADAVDGPDDPSGLQGGAAPAETSRGRPWTERPERPAPATQPTMRRQQRKRQSRRQRRSGS</sequence>
<gene>
    <name evidence="2" type="ORF">MF672_030770</name>
</gene>
<dbReference type="Proteomes" id="UP001317259">
    <property type="component" value="Unassembled WGS sequence"/>
</dbReference>
<feature type="compositionally biased region" description="Basic residues" evidence="1">
    <location>
        <begin position="373"/>
        <end position="388"/>
    </location>
</feature>
<evidence type="ECO:0000313" key="2">
    <source>
        <dbReference type="EMBL" id="MCK2218140.1"/>
    </source>
</evidence>
<feature type="compositionally biased region" description="Basic and acidic residues" evidence="1">
    <location>
        <begin position="302"/>
        <end position="319"/>
    </location>
</feature>
<feature type="compositionally biased region" description="Basic and acidic residues" evidence="1">
    <location>
        <begin position="351"/>
        <end position="362"/>
    </location>
</feature>
<proteinExistence type="predicted"/>